<evidence type="ECO:0000256" key="1">
    <source>
        <dbReference type="ARBA" id="ARBA00001933"/>
    </source>
</evidence>
<dbReference type="Proteomes" id="UP001153712">
    <property type="component" value="Chromosome 9"/>
</dbReference>
<organism evidence="9 10">
    <name type="scientific">Phyllotreta striolata</name>
    <name type="common">Striped flea beetle</name>
    <name type="synonym">Crioceris striolata</name>
    <dbReference type="NCBI Taxonomy" id="444603"/>
    <lineage>
        <taxon>Eukaryota</taxon>
        <taxon>Metazoa</taxon>
        <taxon>Ecdysozoa</taxon>
        <taxon>Arthropoda</taxon>
        <taxon>Hexapoda</taxon>
        <taxon>Insecta</taxon>
        <taxon>Pterygota</taxon>
        <taxon>Neoptera</taxon>
        <taxon>Endopterygota</taxon>
        <taxon>Coleoptera</taxon>
        <taxon>Polyphaga</taxon>
        <taxon>Cucujiformia</taxon>
        <taxon>Chrysomeloidea</taxon>
        <taxon>Chrysomelidae</taxon>
        <taxon>Galerucinae</taxon>
        <taxon>Alticini</taxon>
        <taxon>Phyllotreta</taxon>
    </lineage>
</organism>
<evidence type="ECO:0000256" key="3">
    <source>
        <dbReference type="ARBA" id="ARBA00022793"/>
    </source>
</evidence>
<keyword evidence="4 6" id="KW-0663">Pyridoxal phosphate</keyword>
<dbReference type="CDD" id="cd06450">
    <property type="entry name" value="DOPA_deC_like"/>
    <property type="match status" value="1"/>
</dbReference>
<reference evidence="9" key="1">
    <citation type="submission" date="2022-01" db="EMBL/GenBank/DDBJ databases">
        <authorList>
            <person name="King R."/>
        </authorList>
    </citation>
    <scope>NUCLEOTIDE SEQUENCE</scope>
</reference>
<evidence type="ECO:0000256" key="6">
    <source>
        <dbReference type="PIRSR" id="PIRSR602129-50"/>
    </source>
</evidence>
<evidence type="ECO:0000313" key="10">
    <source>
        <dbReference type="Proteomes" id="UP001153712"/>
    </source>
</evidence>
<dbReference type="OrthoDB" id="639767at2759"/>
<dbReference type="FunFam" id="3.90.1150.10:FF:000018">
    <property type="entry name" value="Histidine decarboxylase"/>
    <property type="match status" value="1"/>
</dbReference>
<dbReference type="GO" id="GO:0016831">
    <property type="term" value="F:carboxy-lyase activity"/>
    <property type="evidence" value="ECO:0007669"/>
    <property type="project" value="UniProtKB-KW"/>
</dbReference>
<accession>A0A9N9U150</accession>
<dbReference type="EMBL" id="OU900102">
    <property type="protein sequence ID" value="CAG9865313.1"/>
    <property type="molecule type" value="Genomic_DNA"/>
</dbReference>
<dbReference type="GO" id="GO:0006520">
    <property type="term" value="P:amino acid metabolic process"/>
    <property type="evidence" value="ECO:0007669"/>
    <property type="project" value="InterPro"/>
</dbReference>
<dbReference type="AlphaFoldDB" id="A0A9N9U150"/>
<dbReference type="GO" id="GO:0019752">
    <property type="term" value="P:carboxylic acid metabolic process"/>
    <property type="evidence" value="ECO:0007669"/>
    <property type="project" value="InterPro"/>
</dbReference>
<dbReference type="Pfam" id="PF00282">
    <property type="entry name" value="Pyridoxal_deC"/>
    <property type="match status" value="1"/>
</dbReference>
<evidence type="ECO:0000256" key="8">
    <source>
        <dbReference type="SAM" id="MobiDB-lite"/>
    </source>
</evidence>
<dbReference type="FunFam" id="3.40.640.10:FF:000025">
    <property type="entry name" value="Histidine decarboxylase"/>
    <property type="match status" value="1"/>
</dbReference>
<dbReference type="Gene3D" id="3.90.1150.10">
    <property type="entry name" value="Aspartate Aminotransferase, domain 1"/>
    <property type="match status" value="1"/>
</dbReference>
<dbReference type="FunFam" id="1.20.1340.10:FF:000001">
    <property type="entry name" value="Histidine decarboxylase"/>
    <property type="match status" value="1"/>
</dbReference>
<feature type="region of interest" description="Disordered" evidence="8">
    <location>
        <begin position="570"/>
        <end position="589"/>
    </location>
</feature>
<dbReference type="InterPro" id="IPR002129">
    <property type="entry name" value="PyrdxlP-dep_de-COase"/>
</dbReference>
<dbReference type="InterPro" id="IPR015422">
    <property type="entry name" value="PyrdxlP-dep_Trfase_small"/>
</dbReference>
<dbReference type="GO" id="GO:0030170">
    <property type="term" value="F:pyridoxal phosphate binding"/>
    <property type="evidence" value="ECO:0007669"/>
    <property type="project" value="InterPro"/>
</dbReference>
<dbReference type="PANTHER" id="PTHR11999">
    <property type="entry name" value="GROUP II PYRIDOXAL-5-PHOSPHATE DECARBOXYLASE"/>
    <property type="match status" value="1"/>
</dbReference>
<dbReference type="InterPro" id="IPR010977">
    <property type="entry name" value="Aromatic_deC"/>
</dbReference>
<keyword evidence="10" id="KW-1185">Reference proteome</keyword>
<evidence type="ECO:0000256" key="2">
    <source>
        <dbReference type="ARBA" id="ARBA00009533"/>
    </source>
</evidence>
<evidence type="ECO:0000256" key="7">
    <source>
        <dbReference type="RuleBase" id="RU000382"/>
    </source>
</evidence>
<evidence type="ECO:0000256" key="5">
    <source>
        <dbReference type="ARBA" id="ARBA00023239"/>
    </source>
</evidence>
<evidence type="ECO:0000256" key="4">
    <source>
        <dbReference type="ARBA" id="ARBA00022898"/>
    </source>
</evidence>
<dbReference type="Gene3D" id="1.20.1340.10">
    <property type="entry name" value="dopa decarboxylase, N-terminal domain"/>
    <property type="match status" value="1"/>
</dbReference>
<dbReference type="InterPro" id="IPR015421">
    <property type="entry name" value="PyrdxlP-dep_Trfase_major"/>
</dbReference>
<evidence type="ECO:0000313" key="9">
    <source>
        <dbReference type="EMBL" id="CAG9865313.1"/>
    </source>
</evidence>
<dbReference type="PRINTS" id="PR00800">
    <property type="entry name" value="YHDCRBOXLASE"/>
</dbReference>
<comment type="similarity">
    <text evidence="2 7">Belongs to the group II decarboxylase family.</text>
</comment>
<feature type="modified residue" description="N6-(pyridoxal phosphate)lysine" evidence="6">
    <location>
        <position position="305"/>
    </location>
</feature>
<name>A0A9N9U150_PHYSR</name>
<dbReference type="PANTHER" id="PTHR11999:SF70">
    <property type="entry name" value="MIP05841P"/>
    <property type="match status" value="1"/>
</dbReference>
<dbReference type="InterPro" id="IPR015424">
    <property type="entry name" value="PyrdxlP-dep_Trfase"/>
</dbReference>
<keyword evidence="5 7" id="KW-0456">Lyase</keyword>
<comment type="cofactor">
    <cofactor evidence="1 6 7">
        <name>pyridoxal 5'-phosphate</name>
        <dbReference type="ChEBI" id="CHEBI:597326"/>
    </cofactor>
</comment>
<proteinExistence type="inferred from homology"/>
<sequence length="589" mass="66519">MDVEEFRIRGKEMVDYICSYMNNIGSHRVTPDIEPGYLKELLPQEAPDAPDDWEDIMKDVDKKIMPGVTHWQHPRFHAYFPSGNSYPSILADMLSDAIGCIGFSWAASPACTELETIVMDWLGKAIGLPDDFITSKPNSTGGGVLQTSASECVLVSMLAARNQAIQYLKKDNPSTVDSEFLPRLICYCSQEAHSCVEKAAKILLVQIRILDTDENGSMRGDTLKDAMEKDKANGLLPFFVSAILGSTGCCSFDSLEEIGPVCKEQACTWLHVDAAYAGNAFICPELKAYLNGAEYMDSFNTNPNKWLLTNFDCSCLWVKNRYRLTSALVVDPLYLQHANSDEAIDYRHWGIPLSRRFRSLKLWFVIRKYGLSGLQKYIRNHINLAKHFESLVRKDKRFEIVNDVKLGLVCFRLVAPDTVNQTLLATINASGKLHMIPSIVKGKYIVRFCVTAENAAQEDVEHAWRVICEHTSELLSRKSIRSQVFVRPPLTRQKSKRLSFTRSVSKEMYQRSKSRSNLADGATPILVVDSDEEVENRQDAILDQLTGAVDDDDVFAKDLEEYKPLKGEREFEDDYKIPPKSPTEVQKCF</sequence>
<dbReference type="GO" id="GO:0005737">
    <property type="term" value="C:cytoplasm"/>
    <property type="evidence" value="ECO:0007669"/>
    <property type="project" value="TreeGrafter"/>
</dbReference>
<dbReference type="Gene3D" id="3.40.640.10">
    <property type="entry name" value="Type I PLP-dependent aspartate aminotransferase-like (Major domain)"/>
    <property type="match status" value="1"/>
</dbReference>
<evidence type="ECO:0008006" key="11">
    <source>
        <dbReference type="Google" id="ProtNLM"/>
    </source>
</evidence>
<dbReference type="SUPFAM" id="SSF53383">
    <property type="entry name" value="PLP-dependent transferases"/>
    <property type="match status" value="1"/>
</dbReference>
<protein>
    <recommendedName>
        <fullName evidence="11">Tyrosine decarboxylase</fullName>
    </recommendedName>
</protein>
<gene>
    <name evidence="9" type="ORF">PHYEVI_LOCUS11549</name>
</gene>
<dbReference type="InterPro" id="IPR021115">
    <property type="entry name" value="Pyridoxal-P_BS"/>
</dbReference>
<dbReference type="PROSITE" id="PS00392">
    <property type="entry name" value="DDC_GAD_HDC_YDC"/>
    <property type="match status" value="1"/>
</dbReference>
<keyword evidence="3" id="KW-0210">Decarboxylase</keyword>